<evidence type="ECO:0000313" key="1">
    <source>
        <dbReference type="EMBL" id="ETO22262.1"/>
    </source>
</evidence>
<evidence type="ECO:0000313" key="2">
    <source>
        <dbReference type="Proteomes" id="UP000023152"/>
    </source>
</evidence>
<name>X6NAC4_RETFI</name>
<keyword evidence="2" id="KW-1185">Reference proteome</keyword>
<gene>
    <name evidence="1" type="ORF">RFI_14938</name>
</gene>
<reference evidence="1 2" key="1">
    <citation type="journal article" date="2013" name="Curr. Biol.">
        <title>The Genome of the Foraminiferan Reticulomyxa filosa.</title>
        <authorList>
            <person name="Glockner G."/>
            <person name="Hulsmann N."/>
            <person name="Schleicher M."/>
            <person name="Noegel A.A."/>
            <person name="Eichinger L."/>
            <person name="Gallinger C."/>
            <person name="Pawlowski J."/>
            <person name="Sierra R."/>
            <person name="Euteneuer U."/>
            <person name="Pillet L."/>
            <person name="Moustafa A."/>
            <person name="Platzer M."/>
            <person name="Groth M."/>
            <person name="Szafranski K."/>
            <person name="Schliwa M."/>
        </authorList>
    </citation>
    <scope>NUCLEOTIDE SEQUENCE [LARGE SCALE GENOMIC DNA]</scope>
</reference>
<dbReference type="EMBL" id="ASPP01010884">
    <property type="protein sequence ID" value="ETO22262.1"/>
    <property type="molecule type" value="Genomic_DNA"/>
</dbReference>
<comment type="caution">
    <text evidence="1">The sequence shown here is derived from an EMBL/GenBank/DDBJ whole genome shotgun (WGS) entry which is preliminary data.</text>
</comment>
<proteinExistence type="predicted"/>
<dbReference type="Proteomes" id="UP000023152">
    <property type="component" value="Unassembled WGS sequence"/>
</dbReference>
<accession>X6NAC4</accession>
<organism evidence="1 2">
    <name type="scientific">Reticulomyxa filosa</name>
    <dbReference type="NCBI Taxonomy" id="46433"/>
    <lineage>
        <taxon>Eukaryota</taxon>
        <taxon>Sar</taxon>
        <taxon>Rhizaria</taxon>
        <taxon>Retaria</taxon>
        <taxon>Foraminifera</taxon>
        <taxon>Monothalamids</taxon>
        <taxon>Reticulomyxidae</taxon>
        <taxon>Reticulomyxa</taxon>
    </lineage>
</organism>
<sequence length="165" mass="19592">MITRFTKRNSYQTVATNEELQICCRLFEDIKWNPKEATIYYLNQLEDDTLYNTFKFSREWVSSLRYSNKVQKRFKVIFQKSVKEMGVTMKKLLQIAFGFHYNRWSLTQEGLPFNTVNILEIVALVSSDEFTEIEIFLSSFLSPTDTEIKDKYLDIQRVLHARSSN</sequence>
<protein>
    <submittedName>
        <fullName evidence="1">Uncharacterized protein</fullName>
    </submittedName>
</protein>
<dbReference type="AlphaFoldDB" id="X6NAC4"/>